<reference evidence="1 2" key="1">
    <citation type="submission" date="2020-04" db="EMBL/GenBank/DDBJ databases">
        <authorList>
            <person name="De Canck E."/>
        </authorList>
    </citation>
    <scope>NUCLEOTIDE SEQUENCE [LARGE SCALE GENOMIC DNA]</scope>
    <source>
        <strain evidence="1 2">LMG 26690</strain>
    </source>
</reference>
<keyword evidence="2" id="KW-1185">Reference proteome</keyword>
<proteinExistence type="predicted"/>
<evidence type="ECO:0000313" key="2">
    <source>
        <dbReference type="Proteomes" id="UP000494214"/>
    </source>
</evidence>
<evidence type="ECO:0000313" key="1">
    <source>
        <dbReference type="EMBL" id="CAB3693429.1"/>
    </source>
</evidence>
<dbReference type="AlphaFoldDB" id="A0A6S6ZT27"/>
<accession>A0A6S6ZT27</accession>
<dbReference type="EMBL" id="CADIJM010000003">
    <property type="protein sequence ID" value="CAB3693429.1"/>
    <property type="molecule type" value="Genomic_DNA"/>
</dbReference>
<organism evidence="1 2">
    <name type="scientific">Achromobacter animicus</name>
    <dbReference type="NCBI Taxonomy" id="1389935"/>
    <lineage>
        <taxon>Bacteria</taxon>
        <taxon>Pseudomonadati</taxon>
        <taxon>Pseudomonadota</taxon>
        <taxon>Betaproteobacteria</taxon>
        <taxon>Burkholderiales</taxon>
        <taxon>Alcaligenaceae</taxon>
        <taxon>Achromobacter</taxon>
    </lineage>
</organism>
<name>A0A6S6ZT27_9BURK</name>
<dbReference type="Proteomes" id="UP000494214">
    <property type="component" value="Unassembled WGS sequence"/>
</dbReference>
<protein>
    <submittedName>
        <fullName evidence="1">Uncharacterized protein</fullName>
    </submittedName>
</protein>
<gene>
    <name evidence="1" type="ORF">LMG26690_02228</name>
</gene>
<sequence length="232" mass="25073">MTAVAGVLARCFLAQGFLAQGFLAQGFLAQGTLRRALAAFLCMACLFAGSASAHDFDRAAELKRYRAWLTVFTQDMDRLAAARGPLNDAQLDAMFDKSVVPGSRAAGFIREAFTRQSGDGDYRPQYGPRSVFLGVLASGIPAGQGGTYPESDAAFKGTDLIVWYLHVDVGDMTNTYLLSSGHFTPYRLPPAGTFERKAYPFLLMESRDGTLRLGGVSAELWGLVAWLHNAAN</sequence>